<feature type="region of interest" description="Disordered" evidence="2">
    <location>
        <begin position="386"/>
        <end position="415"/>
    </location>
</feature>
<dbReference type="InterPro" id="IPR004252">
    <property type="entry name" value="Probable_transposase_24"/>
</dbReference>
<name>A0AAU9SPX6_THLAR</name>
<dbReference type="EMBL" id="OU466862">
    <property type="protein sequence ID" value="CAH2070601.1"/>
    <property type="molecule type" value="Genomic_DNA"/>
</dbReference>
<dbReference type="AlphaFoldDB" id="A0AAU9SPX6"/>
<evidence type="ECO:0000313" key="4">
    <source>
        <dbReference type="Proteomes" id="UP000836841"/>
    </source>
</evidence>
<reference evidence="3 4" key="1">
    <citation type="submission" date="2022-03" db="EMBL/GenBank/DDBJ databases">
        <authorList>
            <person name="Nunn A."/>
            <person name="Chopra R."/>
            <person name="Nunn A."/>
            <person name="Contreras Garrido A."/>
        </authorList>
    </citation>
    <scope>NUCLEOTIDE SEQUENCE [LARGE SCALE GENOMIC DNA]</scope>
</reference>
<dbReference type="Pfam" id="PF03004">
    <property type="entry name" value="Transposase_24"/>
    <property type="match status" value="1"/>
</dbReference>
<evidence type="ECO:0000256" key="2">
    <source>
        <dbReference type="SAM" id="MobiDB-lite"/>
    </source>
</evidence>
<organism evidence="3 4">
    <name type="scientific">Thlaspi arvense</name>
    <name type="common">Field penny-cress</name>
    <dbReference type="NCBI Taxonomy" id="13288"/>
    <lineage>
        <taxon>Eukaryota</taxon>
        <taxon>Viridiplantae</taxon>
        <taxon>Streptophyta</taxon>
        <taxon>Embryophyta</taxon>
        <taxon>Tracheophyta</taxon>
        <taxon>Spermatophyta</taxon>
        <taxon>Magnoliopsida</taxon>
        <taxon>eudicotyledons</taxon>
        <taxon>Gunneridae</taxon>
        <taxon>Pentapetalae</taxon>
        <taxon>rosids</taxon>
        <taxon>malvids</taxon>
        <taxon>Brassicales</taxon>
        <taxon>Brassicaceae</taxon>
        <taxon>Thlaspideae</taxon>
        <taxon>Thlaspi</taxon>
    </lineage>
</organism>
<evidence type="ECO:0000313" key="3">
    <source>
        <dbReference type="EMBL" id="CAH2070601.1"/>
    </source>
</evidence>
<dbReference type="PANTHER" id="PTHR33411:SF34">
    <property type="entry name" value="PROTEIN, PUTATIVE-RELATED"/>
    <property type="match status" value="1"/>
</dbReference>
<dbReference type="Proteomes" id="UP000836841">
    <property type="component" value="Chromosome 6"/>
</dbReference>
<feature type="region of interest" description="Disordered" evidence="2">
    <location>
        <begin position="22"/>
        <end position="45"/>
    </location>
</feature>
<keyword evidence="1" id="KW-0175">Coiled coil</keyword>
<accession>A0AAU9SPX6</accession>
<proteinExistence type="predicted"/>
<keyword evidence="4" id="KW-1185">Reference proteome</keyword>
<gene>
    <name evidence="3" type="ORF">TAV2_LOCUS19192</name>
</gene>
<protein>
    <submittedName>
        <fullName evidence="3">Uncharacterized protein</fullName>
    </submittedName>
</protein>
<dbReference type="PANTHER" id="PTHR33411">
    <property type="entry name" value="OS08G0392500 PROTEIN"/>
    <property type="match status" value="1"/>
</dbReference>
<sequence>MYQPFYCYQCVSNVGHAIPPGAVRSRSSSGPAMPPGVTSAASSAPNNHTRMTLEALMNAPSRELQPHLHPRKLNGALWFGIDPSVHKFIKTTWQAYYMGPWRSWKFVPDERKDKWWHTFVQNYYWEARFNDEVYYKWKAHTQTTICGKISKKKRENQKPKYISEADWTTLLEYWSTEPAIKNSKDAATYRTSNPDGKRMHKHCAGPQSFLKIEYDMMVESGLDEPPPYTELVRKTHTRDGSFIDSRAETLVLEVEEVVAQMETDSVSQTTSTAATPSRLLLNQEFLKRSKTSRGRVYGIGSVQHKDFIPTESVHASLNRSIDTDMRMSSLETNSEAVKTNVETLKSDMTELKGNVVAMKDEMKEELVATRAALFAFLEKFADSRTHAAVPTPSPPPASVPPNTTNPAQSSTPTLTKDNQAQLDKWCAAYLGEQIFYSIYEPVKVECSISVLLV</sequence>
<evidence type="ECO:0000256" key="1">
    <source>
        <dbReference type="SAM" id="Coils"/>
    </source>
</evidence>
<feature type="coiled-coil region" evidence="1">
    <location>
        <begin position="327"/>
        <end position="361"/>
    </location>
</feature>